<gene>
    <name evidence="1" type="ORF">RN001_000625</name>
</gene>
<sequence>MRVASALWTRGNPKEPVPFQELLPLKLRNSVSGKGDKTTEQSLCSKEIESFQKCYKDHTVRKSLKEAQEAKGILIPGEKKLSHKQLNKLLSMFPNIK</sequence>
<comment type="caution">
    <text evidence="1">The sequence shown here is derived from an EMBL/GenBank/DDBJ whole genome shotgun (WGS) entry which is preliminary data.</text>
</comment>
<name>A0AAN7SKP5_9COLE</name>
<reference evidence="2" key="1">
    <citation type="submission" date="2023-01" db="EMBL/GenBank/DDBJ databases">
        <title>Key to firefly adult light organ development and bioluminescence: homeobox transcription factors regulate luciferase expression and transportation to peroxisome.</title>
        <authorList>
            <person name="Fu X."/>
        </authorList>
    </citation>
    <scope>NUCLEOTIDE SEQUENCE [LARGE SCALE GENOMIC DNA]</scope>
</reference>
<dbReference type="GO" id="GO:0003723">
    <property type="term" value="F:RNA binding"/>
    <property type="evidence" value="ECO:0007669"/>
    <property type="project" value="TreeGrafter"/>
</dbReference>
<dbReference type="GO" id="GO:0005654">
    <property type="term" value="C:nucleoplasm"/>
    <property type="evidence" value="ECO:0007669"/>
    <property type="project" value="TreeGrafter"/>
</dbReference>
<dbReference type="Proteomes" id="UP001353858">
    <property type="component" value="Unassembled WGS sequence"/>
</dbReference>
<dbReference type="InterPro" id="IPR033620">
    <property type="entry name" value="Ribosomal_mS37_met"/>
</dbReference>
<keyword evidence="2" id="KW-1185">Reference proteome</keyword>
<proteinExistence type="predicted"/>
<dbReference type="EMBL" id="JARPUR010000001">
    <property type="protein sequence ID" value="KAK4884354.1"/>
    <property type="molecule type" value="Genomic_DNA"/>
</dbReference>
<protein>
    <submittedName>
        <fullName evidence="1">Uncharacterized protein</fullName>
    </submittedName>
</protein>
<dbReference type="PANTHER" id="PTHR31278">
    <property type="entry name" value="CHCHD1"/>
    <property type="match status" value="1"/>
</dbReference>
<accession>A0AAN7SKP5</accession>
<evidence type="ECO:0000313" key="2">
    <source>
        <dbReference type="Proteomes" id="UP001353858"/>
    </source>
</evidence>
<dbReference type="GO" id="GO:0005761">
    <property type="term" value="C:mitochondrial ribosome"/>
    <property type="evidence" value="ECO:0007669"/>
    <property type="project" value="InterPro"/>
</dbReference>
<dbReference type="PANTHER" id="PTHR31278:SF2">
    <property type="entry name" value="SMALL RIBOSOMAL SUBUNIT PROTEIN MS37"/>
    <property type="match status" value="1"/>
</dbReference>
<evidence type="ECO:0000313" key="1">
    <source>
        <dbReference type="EMBL" id="KAK4884354.1"/>
    </source>
</evidence>
<dbReference type="AlphaFoldDB" id="A0AAN7SKP5"/>
<dbReference type="GO" id="GO:0032543">
    <property type="term" value="P:mitochondrial translation"/>
    <property type="evidence" value="ECO:0007669"/>
    <property type="project" value="InterPro"/>
</dbReference>
<organism evidence="1 2">
    <name type="scientific">Aquatica leii</name>
    <dbReference type="NCBI Taxonomy" id="1421715"/>
    <lineage>
        <taxon>Eukaryota</taxon>
        <taxon>Metazoa</taxon>
        <taxon>Ecdysozoa</taxon>
        <taxon>Arthropoda</taxon>
        <taxon>Hexapoda</taxon>
        <taxon>Insecta</taxon>
        <taxon>Pterygota</taxon>
        <taxon>Neoptera</taxon>
        <taxon>Endopterygota</taxon>
        <taxon>Coleoptera</taxon>
        <taxon>Polyphaga</taxon>
        <taxon>Elateriformia</taxon>
        <taxon>Elateroidea</taxon>
        <taxon>Lampyridae</taxon>
        <taxon>Luciolinae</taxon>
        <taxon>Aquatica</taxon>
    </lineage>
</organism>